<organism evidence="2 3">
    <name type="scientific">Paramecium tetraurelia</name>
    <dbReference type="NCBI Taxonomy" id="5888"/>
    <lineage>
        <taxon>Eukaryota</taxon>
        <taxon>Sar</taxon>
        <taxon>Alveolata</taxon>
        <taxon>Ciliophora</taxon>
        <taxon>Intramacronucleata</taxon>
        <taxon>Oligohymenophorea</taxon>
        <taxon>Peniculida</taxon>
        <taxon>Parameciidae</taxon>
        <taxon>Paramecium</taxon>
    </lineage>
</organism>
<dbReference type="KEGG" id="ptm:GSPATT00020809001"/>
<proteinExistence type="predicted"/>
<sequence length="54" mass="6274">MLPQKKPQYELLGVQNPEKEQFIKFIQFDHLDIKGIIFLISPLGTCILLQVMIC</sequence>
<feature type="transmembrane region" description="Helical" evidence="1">
    <location>
        <begin position="33"/>
        <end position="53"/>
    </location>
</feature>
<accession>A0DVT9</accession>
<evidence type="ECO:0000313" key="3">
    <source>
        <dbReference type="Proteomes" id="UP000000600"/>
    </source>
</evidence>
<keyword evidence="1" id="KW-0472">Membrane</keyword>
<dbReference type="AlphaFoldDB" id="A0DVT9"/>
<dbReference type="GeneID" id="5040338"/>
<keyword evidence="1" id="KW-1133">Transmembrane helix</keyword>
<name>A0DVT9_PARTE</name>
<evidence type="ECO:0000313" key="2">
    <source>
        <dbReference type="EMBL" id="CAK87156.1"/>
    </source>
</evidence>
<protein>
    <submittedName>
        <fullName evidence="2">Uncharacterized protein</fullName>
    </submittedName>
</protein>
<dbReference type="HOGENOM" id="CLU_3054487_0_0_1"/>
<dbReference type="RefSeq" id="XP_001454553.1">
    <property type="nucleotide sequence ID" value="XM_001454516.1"/>
</dbReference>
<dbReference type="Proteomes" id="UP000000600">
    <property type="component" value="Unassembled WGS sequence"/>
</dbReference>
<dbReference type="EMBL" id="CT868607">
    <property type="protein sequence ID" value="CAK87156.1"/>
    <property type="molecule type" value="Genomic_DNA"/>
</dbReference>
<keyword evidence="1" id="KW-0812">Transmembrane</keyword>
<gene>
    <name evidence="2" type="ORF">GSPATT00020809001</name>
</gene>
<reference evidence="2 3" key="1">
    <citation type="journal article" date="2006" name="Nature">
        <title>Global trends of whole-genome duplications revealed by the ciliate Paramecium tetraurelia.</title>
        <authorList>
            <consortium name="Genoscope"/>
            <person name="Aury J.-M."/>
            <person name="Jaillon O."/>
            <person name="Duret L."/>
            <person name="Noel B."/>
            <person name="Jubin C."/>
            <person name="Porcel B.M."/>
            <person name="Segurens B."/>
            <person name="Daubin V."/>
            <person name="Anthouard V."/>
            <person name="Aiach N."/>
            <person name="Arnaiz O."/>
            <person name="Billaut A."/>
            <person name="Beisson J."/>
            <person name="Blanc I."/>
            <person name="Bouhouche K."/>
            <person name="Camara F."/>
            <person name="Duharcourt S."/>
            <person name="Guigo R."/>
            <person name="Gogendeau D."/>
            <person name="Katinka M."/>
            <person name="Keller A.-M."/>
            <person name="Kissmehl R."/>
            <person name="Klotz C."/>
            <person name="Koll F."/>
            <person name="Le Moue A."/>
            <person name="Lepere C."/>
            <person name="Malinsky S."/>
            <person name="Nowacki M."/>
            <person name="Nowak J.K."/>
            <person name="Plattner H."/>
            <person name="Poulain J."/>
            <person name="Ruiz F."/>
            <person name="Serrano V."/>
            <person name="Zagulski M."/>
            <person name="Dessen P."/>
            <person name="Betermier M."/>
            <person name="Weissenbach J."/>
            <person name="Scarpelli C."/>
            <person name="Schachter V."/>
            <person name="Sperling L."/>
            <person name="Meyer E."/>
            <person name="Cohen J."/>
            <person name="Wincker P."/>
        </authorList>
    </citation>
    <scope>NUCLEOTIDE SEQUENCE [LARGE SCALE GENOMIC DNA]</scope>
    <source>
        <strain evidence="2 3">Stock d4-2</strain>
    </source>
</reference>
<keyword evidence="3" id="KW-1185">Reference proteome</keyword>
<dbReference type="InParanoid" id="A0DVT9"/>
<evidence type="ECO:0000256" key="1">
    <source>
        <dbReference type="SAM" id="Phobius"/>
    </source>
</evidence>